<evidence type="ECO:0000256" key="4">
    <source>
        <dbReference type="ARBA" id="ARBA00023315"/>
    </source>
</evidence>
<organism evidence="6">
    <name type="scientific">marine metagenome</name>
    <dbReference type="NCBI Taxonomy" id="408172"/>
    <lineage>
        <taxon>unclassified sequences</taxon>
        <taxon>metagenomes</taxon>
        <taxon>ecological metagenomes</taxon>
    </lineage>
</organism>
<dbReference type="UniPathway" id="UPA00538">
    <property type="reaction ID" value="UER00592"/>
</dbReference>
<dbReference type="PANTHER" id="PTHR10993:SF7">
    <property type="entry name" value="LIPOYLTRANSFERASE 2, MITOCHONDRIAL-RELATED"/>
    <property type="match status" value="1"/>
</dbReference>
<keyword evidence="3" id="KW-0808">Transferase</keyword>
<dbReference type="InterPro" id="IPR045864">
    <property type="entry name" value="aa-tRNA-synth_II/BPL/LPL"/>
</dbReference>
<dbReference type="PANTHER" id="PTHR10993">
    <property type="entry name" value="OCTANOYLTRANSFERASE"/>
    <property type="match status" value="1"/>
</dbReference>
<evidence type="ECO:0000259" key="5">
    <source>
        <dbReference type="PROSITE" id="PS51733"/>
    </source>
</evidence>
<reference evidence="6" key="1">
    <citation type="submission" date="2018-05" db="EMBL/GenBank/DDBJ databases">
        <authorList>
            <person name="Lanie J.A."/>
            <person name="Ng W.-L."/>
            <person name="Kazmierczak K.M."/>
            <person name="Andrzejewski T.M."/>
            <person name="Davidsen T.M."/>
            <person name="Wayne K.J."/>
            <person name="Tettelin H."/>
            <person name="Glass J.I."/>
            <person name="Rusch D."/>
            <person name="Podicherti R."/>
            <person name="Tsui H.-C.T."/>
            <person name="Winkler M.E."/>
        </authorList>
    </citation>
    <scope>NUCLEOTIDE SEQUENCE</scope>
</reference>
<dbReference type="EMBL" id="UINC01009255">
    <property type="protein sequence ID" value="SVA41536.1"/>
    <property type="molecule type" value="Genomic_DNA"/>
</dbReference>
<evidence type="ECO:0000256" key="1">
    <source>
        <dbReference type="ARBA" id="ARBA00004821"/>
    </source>
</evidence>
<dbReference type="GO" id="GO:0033819">
    <property type="term" value="F:lipoyl(octanoyl) transferase activity"/>
    <property type="evidence" value="ECO:0007669"/>
    <property type="project" value="UniProtKB-EC"/>
</dbReference>
<name>A0A381VMH6_9ZZZZ</name>
<dbReference type="PROSITE" id="PS01313">
    <property type="entry name" value="LIPB"/>
    <property type="match status" value="1"/>
</dbReference>
<dbReference type="Gene3D" id="3.30.930.10">
    <property type="entry name" value="Bira Bifunctional Protein, Domain 2"/>
    <property type="match status" value="1"/>
</dbReference>
<dbReference type="GO" id="GO:0009249">
    <property type="term" value="P:protein lipoylation"/>
    <property type="evidence" value="ECO:0007669"/>
    <property type="project" value="InterPro"/>
</dbReference>
<keyword evidence="4" id="KW-0012">Acyltransferase</keyword>
<evidence type="ECO:0000256" key="2">
    <source>
        <dbReference type="ARBA" id="ARBA00012334"/>
    </source>
</evidence>
<feature type="domain" description="BPL/LPL catalytic" evidence="5">
    <location>
        <begin position="59"/>
        <end position="236"/>
    </location>
</feature>
<dbReference type="NCBIfam" id="TIGR00214">
    <property type="entry name" value="lipB"/>
    <property type="match status" value="1"/>
</dbReference>
<dbReference type="PROSITE" id="PS51733">
    <property type="entry name" value="BPL_LPL_CATALYTIC"/>
    <property type="match status" value="1"/>
</dbReference>
<evidence type="ECO:0000256" key="3">
    <source>
        <dbReference type="ARBA" id="ARBA00022679"/>
    </source>
</evidence>
<dbReference type="InterPro" id="IPR004143">
    <property type="entry name" value="BPL_LPL_catalytic"/>
</dbReference>
<accession>A0A381VMH6</accession>
<gene>
    <name evidence="6" type="ORF">METZ01_LOCUS94390</name>
</gene>
<comment type="pathway">
    <text evidence="1">Protein modification; protein lipoylation via endogenous pathway; protein N(6)-(lipoyl)lysine from octanoyl-[acyl-carrier-protein]: step 1/2.</text>
</comment>
<proteinExistence type="inferred from homology"/>
<evidence type="ECO:0000313" key="6">
    <source>
        <dbReference type="EMBL" id="SVA41536.1"/>
    </source>
</evidence>
<dbReference type="EC" id="2.3.1.181" evidence="2"/>
<protein>
    <recommendedName>
        <fullName evidence="2">lipoyl(octanoyl) transferase</fullName>
        <ecNumber evidence="2">2.3.1.181</ecNumber>
    </recommendedName>
</protein>
<dbReference type="NCBIfam" id="NF010925">
    <property type="entry name" value="PRK14345.1"/>
    <property type="match status" value="1"/>
</dbReference>
<dbReference type="SUPFAM" id="SSF55681">
    <property type="entry name" value="Class II aaRS and biotin synthetases"/>
    <property type="match status" value="1"/>
</dbReference>
<dbReference type="Pfam" id="PF21948">
    <property type="entry name" value="LplA-B_cat"/>
    <property type="match status" value="1"/>
</dbReference>
<dbReference type="AlphaFoldDB" id="A0A381VMH6"/>
<dbReference type="InterPro" id="IPR000544">
    <property type="entry name" value="Octanoyltransferase"/>
</dbReference>
<dbReference type="PIRSF" id="PIRSF016262">
    <property type="entry name" value="LPLase"/>
    <property type="match status" value="1"/>
</dbReference>
<dbReference type="CDD" id="cd16444">
    <property type="entry name" value="LipB"/>
    <property type="match status" value="1"/>
</dbReference>
<dbReference type="InterPro" id="IPR020605">
    <property type="entry name" value="Octanoyltransferase_CS"/>
</dbReference>
<dbReference type="HAMAP" id="MF_00013">
    <property type="entry name" value="LipB"/>
    <property type="match status" value="1"/>
</dbReference>
<sequence>MNTLPLVEIAPELIKLDSTDSIWENLSGTDEIQYFWLGRQSYQPVWELQKQLHAKRVSGEISDVVLLVEHEHVYTFGKNADTNNLLNSKPRNAEVVQIDRGGEVTYHGPGQLVCYPIIDLHDYKMSVSWYMRMLENVVIDCLQSYGIESGRKEGLTGVWVGDDKICAMGVRLSRWVTMHGFAFNLNPDMTYFDGMIPCGIFEYGVTSLQELDIHFSSIDIQTKIMNLFNNYLSKNTNEV</sequence>